<protein>
    <submittedName>
        <fullName evidence="1">Uncharacterized protein</fullName>
    </submittedName>
</protein>
<dbReference type="AlphaFoldDB" id="A0A0E9QDR2"/>
<organism evidence="1">
    <name type="scientific">Anguilla anguilla</name>
    <name type="common">European freshwater eel</name>
    <name type="synonym">Muraena anguilla</name>
    <dbReference type="NCBI Taxonomy" id="7936"/>
    <lineage>
        <taxon>Eukaryota</taxon>
        <taxon>Metazoa</taxon>
        <taxon>Chordata</taxon>
        <taxon>Craniata</taxon>
        <taxon>Vertebrata</taxon>
        <taxon>Euteleostomi</taxon>
        <taxon>Actinopterygii</taxon>
        <taxon>Neopterygii</taxon>
        <taxon>Teleostei</taxon>
        <taxon>Anguilliformes</taxon>
        <taxon>Anguillidae</taxon>
        <taxon>Anguilla</taxon>
    </lineage>
</organism>
<sequence length="51" mass="6177">MQTMLASSQHKNGRLLLRGWQLIYRINRTFFTDKLQFKSQVPRQVICWHSN</sequence>
<reference evidence="1" key="1">
    <citation type="submission" date="2014-11" db="EMBL/GenBank/DDBJ databases">
        <authorList>
            <person name="Amaro Gonzalez C."/>
        </authorList>
    </citation>
    <scope>NUCLEOTIDE SEQUENCE</scope>
</reference>
<dbReference type="EMBL" id="GBXM01093658">
    <property type="protein sequence ID" value="JAH14919.1"/>
    <property type="molecule type" value="Transcribed_RNA"/>
</dbReference>
<reference evidence="1" key="2">
    <citation type="journal article" date="2015" name="Fish Shellfish Immunol.">
        <title>Early steps in the European eel (Anguilla anguilla)-Vibrio vulnificus interaction in the gills: Role of the RtxA13 toxin.</title>
        <authorList>
            <person name="Callol A."/>
            <person name="Pajuelo D."/>
            <person name="Ebbesson L."/>
            <person name="Teles M."/>
            <person name="MacKenzie S."/>
            <person name="Amaro C."/>
        </authorList>
    </citation>
    <scope>NUCLEOTIDE SEQUENCE</scope>
</reference>
<accession>A0A0E9QDR2</accession>
<evidence type="ECO:0000313" key="1">
    <source>
        <dbReference type="EMBL" id="JAH14919.1"/>
    </source>
</evidence>
<name>A0A0E9QDR2_ANGAN</name>
<proteinExistence type="predicted"/>